<keyword evidence="3" id="KW-0698">rRNA processing</keyword>
<dbReference type="InterPro" id="IPR020568">
    <property type="entry name" value="Ribosomal_Su5_D2-typ_SF"/>
</dbReference>
<dbReference type="GO" id="GO:0000176">
    <property type="term" value="C:nuclear exosome (RNase complex)"/>
    <property type="evidence" value="ECO:0007669"/>
    <property type="project" value="UniProtKB-ARBA"/>
</dbReference>
<sequence>MSTRHKRLDGRANDEMRPISIVYEALDRVDGSAKFGFGQTVSLASLSGPLEVRTALESPSHATLEISVRPLASLPGTNSRALATTLKAVLGPSLLLTHHPRTLVQIVGQALCGSDSGGGLGGTGRGWNASLVASLVNACSAALINAGSVPMKGVVCAVAVGRLSDGPGVHAMVLDPSEAELPALVGGGCFVFMFSSVLPHAEETADVTHAALLWTNYTATSGVFEDSEFAEAQELALEGAGRIWRTFKDSISKHGVQEVEKTKAEKPSRQSSPEIDDDKMEI</sequence>
<evidence type="ECO:0000259" key="7">
    <source>
        <dbReference type="Pfam" id="PF01138"/>
    </source>
</evidence>
<dbReference type="PANTHER" id="PTHR11953">
    <property type="entry name" value="EXOSOME COMPLEX COMPONENT"/>
    <property type="match status" value="1"/>
</dbReference>
<dbReference type="PANTHER" id="PTHR11953:SF1">
    <property type="entry name" value="EXOSOME COMPLEX COMPONENT RRP46"/>
    <property type="match status" value="1"/>
</dbReference>
<dbReference type="InterPro" id="IPR050080">
    <property type="entry name" value="RNase_PH"/>
</dbReference>
<dbReference type="GO" id="GO:0000177">
    <property type="term" value="C:cytoplasmic exosome (RNase complex)"/>
    <property type="evidence" value="ECO:0007669"/>
    <property type="project" value="TreeGrafter"/>
</dbReference>
<keyword evidence="9" id="KW-1185">Reference proteome</keyword>
<gene>
    <name evidence="8" type="ORF">PHLGIDRAFT_480723</name>
</gene>
<evidence type="ECO:0000313" key="9">
    <source>
        <dbReference type="Proteomes" id="UP000053257"/>
    </source>
</evidence>
<dbReference type="GO" id="GO:0005730">
    <property type="term" value="C:nucleolus"/>
    <property type="evidence" value="ECO:0007669"/>
    <property type="project" value="TreeGrafter"/>
</dbReference>
<evidence type="ECO:0000256" key="1">
    <source>
        <dbReference type="ARBA" id="ARBA00004123"/>
    </source>
</evidence>
<dbReference type="GO" id="GO:0071051">
    <property type="term" value="P:poly(A)-dependent snoRNA 3'-end processing"/>
    <property type="evidence" value="ECO:0007669"/>
    <property type="project" value="TreeGrafter"/>
</dbReference>
<feature type="domain" description="Exoribonuclease phosphorolytic" evidence="7">
    <location>
        <begin position="15"/>
        <end position="147"/>
    </location>
</feature>
<dbReference type="AlphaFoldDB" id="A0A0C3NLL1"/>
<dbReference type="SUPFAM" id="SSF55666">
    <property type="entry name" value="Ribonuclease PH domain 2-like"/>
    <property type="match status" value="1"/>
</dbReference>
<dbReference type="GO" id="GO:0034475">
    <property type="term" value="P:U4 snRNA 3'-end processing"/>
    <property type="evidence" value="ECO:0007669"/>
    <property type="project" value="TreeGrafter"/>
</dbReference>
<proteinExistence type="inferred from homology"/>
<evidence type="ECO:0000256" key="4">
    <source>
        <dbReference type="ARBA" id="ARBA00022835"/>
    </source>
</evidence>
<dbReference type="Pfam" id="PF01138">
    <property type="entry name" value="RNase_PH"/>
    <property type="match status" value="1"/>
</dbReference>
<evidence type="ECO:0000313" key="8">
    <source>
        <dbReference type="EMBL" id="KIP05909.1"/>
    </source>
</evidence>
<dbReference type="OrthoDB" id="27298at2759"/>
<evidence type="ECO:0000256" key="6">
    <source>
        <dbReference type="SAM" id="MobiDB-lite"/>
    </source>
</evidence>
<feature type="compositionally biased region" description="Basic and acidic residues" evidence="6">
    <location>
        <begin position="255"/>
        <end position="268"/>
    </location>
</feature>
<dbReference type="Gene3D" id="3.30.230.70">
    <property type="entry name" value="GHMP Kinase, N-terminal domain"/>
    <property type="match status" value="1"/>
</dbReference>
<dbReference type="STRING" id="745531.A0A0C3NLL1"/>
<dbReference type="GO" id="GO:0003723">
    <property type="term" value="F:RNA binding"/>
    <property type="evidence" value="ECO:0007669"/>
    <property type="project" value="TreeGrafter"/>
</dbReference>
<organism evidence="8 9">
    <name type="scientific">Phlebiopsis gigantea (strain 11061_1 CR5-6)</name>
    <name type="common">White-rot fungus</name>
    <name type="synonym">Peniophora gigantea</name>
    <dbReference type="NCBI Taxonomy" id="745531"/>
    <lineage>
        <taxon>Eukaryota</taxon>
        <taxon>Fungi</taxon>
        <taxon>Dikarya</taxon>
        <taxon>Basidiomycota</taxon>
        <taxon>Agaricomycotina</taxon>
        <taxon>Agaricomycetes</taxon>
        <taxon>Polyporales</taxon>
        <taxon>Phanerochaetaceae</taxon>
        <taxon>Phlebiopsis</taxon>
    </lineage>
</organism>
<dbReference type="InterPro" id="IPR036345">
    <property type="entry name" value="ExoRNase_PH_dom2_sf"/>
</dbReference>
<keyword evidence="4" id="KW-0271">Exosome</keyword>
<evidence type="ECO:0000256" key="5">
    <source>
        <dbReference type="ARBA" id="ARBA00023242"/>
    </source>
</evidence>
<dbReference type="Proteomes" id="UP000053257">
    <property type="component" value="Unassembled WGS sequence"/>
</dbReference>
<dbReference type="HOGENOM" id="CLU_063514_2_0_1"/>
<dbReference type="InterPro" id="IPR027408">
    <property type="entry name" value="PNPase/RNase_PH_dom_sf"/>
</dbReference>
<dbReference type="SUPFAM" id="SSF54211">
    <property type="entry name" value="Ribosomal protein S5 domain 2-like"/>
    <property type="match status" value="1"/>
</dbReference>
<dbReference type="EMBL" id="KN840530">
    <property type="protein sequence ID" value="KIP05909.1"/>
    <property type="molecule type" value="Genomic_DNA"/>
</dbReference>
<comment type="subcellular location">
    <subcellularLocation>
        <location evidence="1">Nucleus</location>
    </subcellularLocation>
</comment>
<reference evidence="8 9" key="1">
    <citation type="journal article" date="2014" name="PLoS Genet.">
        <title>Analysis of the Phlebiopsis gigantea genome, transcriptome and secretome provides insight into its pioneer colonization strategies of wood.</title>
        <authorList>
            <person name="Hori C."/>
            <person name="Ishida T."/>
            <person name="Igarashi K."/>
            <person name="Samejima M."/>
            <person name="Suzuki H."/>
            <person name="Master E."/>
            <person name="Ferreira P."/>
            <person name="Ruiz-Duenas F.J."/>
            <person name="Held B."/>
            <person name="Canessa P."/>
            <person name="Larrondo L.F."/>
            <person name="Schmoll M."/>
            <person name="Druzhinina I.S."/>
            <person name="Kubicek C.P."/>
            <person name="Gaskell J.A."/>
            <person name="Kersten P."/>
            <person name="St John F."/>
            <person name="Glasner J."/>
            <person name="Sabat G."/>
            <person name="Splinter BonDurant S."/>
            <person name="Syed K."/>
            <person name="Yadav J."/>
            <person name="Mgbeahuruike A.C."/>
            <person name="Kovalchuk A."/>
            <person name="Asiegbu F.O."/>
            <person name="Lackner G."/>
            <person name="Hoffmeister D."/>
            <person name="Rencoret J."/>
            <person name="Gutierrez A."/>
            <person name="Sun H."/>
            <person name="Lindquist E."/>
            <person name="Barry K."/>
            <person name="Riley R."/>
            <person name="Grigoriev I.V."/>
            <person name="Henrissat B."/>
            <person name="Kues U."/>
            <person name="Berka R.M."/>
            <person name="Martinez A.T."/>
            <person name="Covert S.F."/>
            <person name="Blanchette R.A."/>
            <person name="Cullen D."/>
        </authorList>
    </citation>
    <scope>NUCLEOTIDE SEQUENCE [LARGE SCALE GENOMIC DNA]</scope>
    <source>
        <strain evidence="8 9">11061_1 CR5-6</strain>
    </source>
</reference>
<dbReference type="InterPro" id="IPR001247">
    <property type="entry name" value="ExoRNase_PH_dom1"/>
</dbReference>
<evidence type="ECO:0000256" key="3">
    <source>
        <dbReference type="ARBA" id="ARBA00022552"/>
    </source>
</evidence>
<accession>A0A0C3NLL1</accession>
<dbReference type="GO" id="GO:0006364">
    <property type="term" value="P:rRNA processing"/>
    <property type="evidence" value="ECO:0007669"/>
    <property type="project" value="UniProtKB-KW"/>
</dbReference>
<comment type="similarity">
    <text evidence="2">Belongs to the RNase PH family.</text>
</comment>
<dbReference type="GO" id="GO:0016075">
    <property type="term" value="P:rRNA catabolic process"/>
    <property type="evidence" value="ECO:0007669"/>
    <property type="project" value="TreeGrafter"/>
</dbReference>
<keyword evidence="5" id="KW-0539">Nucleus</keyword>
<feature type="region of interest" description="Disordered" evidence="6">
    <location>
        <begin position="255"/>
        <end position="282"/>
    </location>
</feature>
<dbReference type="GO" id="GO:0071028">
    <property type="term" value="P:nuclear mRNA surveillance"/>
    <property type="evidence" value="ECO:0007669"/>
    <property type="project" value="TreeGrafter"/>
</dbReference>
<evidence type="ECO:0000256" key="2">
    <source>
        <dbReference type="ARBA" id="ARBA00006678"/>
    </source>
</evidence>
<protein>
    <recommendedName>
        <fullName evidence="7">Exoribonuclease phosphorolytic domain-containing protein</fullName>
    </recommendedName>
</protein>
<name>A0A0C3NLL1_PHLG1</name>